<proteinExistence type="predicted"/>
<dbReference type="GO" id="GO:0045944">
    <property type="term" value="P:positive regulation of transcription by RNA polymerase II"/>
    <property type="evidence" value="ECO:0007669"/>
    <property type="project" value="TreeGrafter"/>
</dbReference>
<evidence type="ECO:0000256" key="8">
    <source>
        <dbReference type="ARBA" id="ARBA00023242"/>
    </source>
</evidence>
<dbReference type="InterPro" id="IPR001628">
    <property type="entry name" value="Znf_hrmn_rcpt"/>
</dbReference>
<sequence length="261" mass="30141">MSSRNFGVICCMSCKAFFRRKAFSDQKLICLSNDNCIVNEETRNNCQKCRLDKCFAVGMHKEIMHRKVSKTFSTSSSLTSVSDESQDDLWELIDDIIDSDCNTDSSDDVFALQVMDINTTDTALVPISKPLTDYNGLKQLEFQRISELITASTVFTRPLGKNVYQIKDRQECLRMLSAIILFNPNLPNLIHRDIIRLEQQLYIYLLQRYLLLKYRSESESQTKLQTFMTSLKDLEIMSEIRRSEPIESYANSNSIQSQHLP</sequence>
<accession>A0A7R9KTP1</accession>
<dbReference type="SUPFAM" id="SSF48508">
    <property type="entry name" value="Nuclear receptor ligand-binding domain"/>
    <property type="match status" value="1"/>
</dbReference>
<dbReference type="GO" id="GO:0008270">
    <property type="term" value="F:zinc ion binding"/>
    <property type="evidence" value="ECO:0007669"/>
    <property type="project" value="UniProtKB-KW"/>
</dbReference>
<gene>
    <name evidence="10" type="ORF">OSB1V03_LOCUS9610</name>
</gene>
<dbReference type="InterPro" id="IPR013088">
    <property type="entry name" value="Znf_NHR/GATA"/>
</dbReference>
<dbReference type="Gene3D" id="1.10.565.10">
    <property type="entry name" value="Retinoid X Receptor"/>
    <property type="match status" value="1"/>
</dbReference>
<dbReference type="Proteomes" id="UP000759131">
    <property type="component" value="Unassembled WGS sequence"/>
</dbReference>
<evidence type="ECO:0000256" key="6">
    <source>
        <dbReference type="ARBA" id="ARBA00023163"/>
    </source>
</evidence>
<dbReference type="InterPro" id="IPR050234">
    <property type="entry name" value="Nuclear_hormone_rcpt_NR1"/>
</dbReference>
<dbReference type="GO" id="GO:0030154">
    <property type="term" value="P:cell differentiation"/>
    <property type="evidence" value="ECO:0007669"/>
    <property type="project" value="TreeGrafter"/>
</dbReference>
<dbReference type="Pfam" id="PF00105">
    <property type="entry name" value="zf-C4"/>
    <property type="match status" value="1"/>
</dbReference>
<dbReference type="EMBL" id="OC861133">
    <property type="protein sequence ID" value="CAD7629193.1"/>
    <property type="molecule type" value="Genomic_DNA"/>
</dbReference>
<dbReference type="SUPFAM" id="SSF57716">
    <property type="entry name" value="Glucocorticoid receptor-like (DNA-binding domain)"/>
    <property type="match status" value="1"/>
</dbReference>
<keyword evidence="8" id="KW-0539">Nucleus</keyword>
<dbReference type="PANTHER" id="PTHR24082">
    <property type="entry name" value="NUCLEAR HORMONE RECEPTOR"/>
    <property type="match status" value="1"/>
</dbReference>
<dbReference type="AlphaFoldDB" id="A0A7R9KTP1"/>
<dbReference type="SMART" id="SM00399">
    <property type="entry name" value="ZnF_C4"/>
    <property type="match status" value="1"/>
</dbReference>
<evidence type="ECO:0000256" key="3">
    <source>
        <dbReference type="ARBA" id="ARBA00022833"/>
    </source>
</evidence>
<dbReference type="OrthoDB" id="5850793at2759"/>
<keyword evidence="1" id="KW-0479">Metal-binding</keyword>
<keyword evidence="3" id="KW-0862">Zinc</keyword>
<dbReference type="GO" id="GO:0000978">
    <property type="term" value="F:RNA polymerase II cis-regulatory region sequence-specific DNA binding"/>
    <property type="evidence" value="ECO:0007669"/>
    <property type="project" value="TreeGrafter"/>
</dbReference>
<dbReference type="PROSITE" id="PS51030">
    <property type="entry name" value="NUCLEAR_REC_DBD_2"/>
    <property type="match status" value="1"/>
</dbReference>
<keyword evidence="11" id="KW-1185">Reference proteome</keyword>
<name>A0A7R9KTP1_9ACAR</name>
<feature type="domain" description="Nuclear receptor" evidence="9">
    <location>
        <begin position="1"/>
        <end position="66"/>
    </location>
</feature>
<dbReference type="Gene3D" id="3.30.50.10">
    <property type="entry name" value="Erythroid Transcription Factor GATA-1, subunit A"/>
    <property type="match status" value="1"/>
</dbReference>
<evidence type="ECO:0000256" key="5">
    <source>
        <dbReference type="ARBA" id="ARBA00023125"/>
    </source>
</evidence>
<protein>
    <recommendedName>
        <fullName evidence="9">Nuclear receptor domain-containing protein</fullName>
    </recommendedName>
</protein>
<keyword evidence="6" id="KW-0804">Transcription</keyword>
<dbReference type="PANTHER" id="PTHR24082:SF283">
    <property type="entry name" value="NUCLEAR HORMONE RECEPTOR HR96"/>
    <property type="match status" value="1"/>
</dbReference>
<dbReference type="GO" id="GO:0004879">
    <property type="term" value="F:nuclear receptor activity"/>
    <property type="evidence" value="ECO:0007669"/>
    <property type="project" value="TreeGrafter"/>
</dbReference>
<dbReference type="GO" id="GO:0000122">
    <property type="term" value="P:negative regulation of transcription by RNA polymerase II"/>
    <property type="evidence" value="ECO:0007669"/>
    <property type="project" value="TreeGrafter"/>
</dbReference>
<keyword evidence="4" id="KW-0805">Transcription regulation</keyword>
<evidence type="ECO:0000313" key="11">
    <source>
        <dbReference type="Proteomes" id="UP000759131"/>
    </source>
</evidence>
<evidence type="ECO:0000259" key="9">
    <source>
        <dbReference type="PROSITE" id="PS51030"/>
    </source>
</evidence>
<reference evidence="10" key="1">
    <citation type="submission" date="2020-11" db="EMBL/GenBank/DDBJ databases">
        <authorList>
            <person name="Tran Van P."/>
        </authorList>
    </citation>
    <scope>NUCLEOTIDE SEQUENCE</scope>
</reference>
<keyword evidence="5" id="KW-0238">DNA-binding</keyword>
<evidence type="ECO:0000256" key="7">
    <source>
        <dbReference type="ARBA" id="ARBA00023170"/>
    </source>
</evidence>
<keyword evidence="7" id="KW-0675">Receptor</keyword>
<dbReference type="EMBL" id="CAJPIZ010006558">
    <property type="protein sequence ID" value="CAG2109623.1"/>
    <property type="molecule type" value="Genomic_DNA"/>
</dbReference>
<evidence type="ECO:0000256" key="1">
    <source>
        <dbReference type="ARBA" id="ARBA00022723"/>
    </source>
</evidence>
<evidence type="ECO:0000313" key="10">
    <source>
        <dbReference type="EMBL" id="CAD7629193.1"/>
    </source>
</evidence>
<dbReference type="InterPro" id="IPR035500">
    <property type="entry name" value="NHR-like_dom_sf"/>
</dbReference>
<dbReference type="PRINTS" id="PR00047">
    <property type="entry name" value="STROIDFINGER"/>
</dbReference>
<evidence type="ECO:0000256" key="4">
    <source>
        <dbReference type="ARBA" id="ARBA00023015"/>
    </source>
</evidence>
<organism evidence="10">
    <name type="scientific">Medioppia subpectinata</name>
    <dbReference type="NCBI Taxonomy" id="1979941"/>
    <lineage>
        <taxon>Eukaryota</taxon>
        <taxon>Metazoa</taxon>
        <taxon>Ecdysozoa</taxon>
        <taxon>Arthropoda</taxon>
        <taxon>Chelicerata</taxon>
        <taxon>Arachnida</taxon>
        <taxon>Acari</taxon>
        <taxon>Acariformes</taxon>
        <taxon>Sarcoptiformes</taxon>
        <taxon>Oribatida</taxon>
        <taxon>Brachypylina</taxon>
        <taxon>Oppioidea</taxon>
        <taxon>Oppiidae</taxon>
        <taxon>Medioppia</taxon>
    </lineage>
</organism>
<keyword evidence="2" id="KW-0863">Zinc-finger</keyword>
<evidence type="ECO:0000256" key="2">
    <source>
        <dbReference type="ARBA" id="ARBA00022771"/>
    </source>
</evidence>